<reference evidence="1 2" key="1">
    <citation type="submission" date="2020-04" db="EMBL/GenBank/DDBJ databases">
        <authorList>
            <consortium name="Desulfovibrio sp. FSS-1 genome sequencing consortium"/>
            <person name="Shimoshige H."/>
            <person name="Kobayashi H."/>
            <person name="Maekawa T."/>
        </authorList>
    </citation>
    <scope>NUCLEOTIDE SEQUENCE [LARGE SCALE GENOMIC DNA]</scope>
    <source>
        <strain evidence="1 2">SIID29052-01</strain>
    </source>
</reference>
<dbReference type="GO" id="GO:0016757">
    <property type="term" value="F:glycosyltransferase activity"/>
    <property type="evidence" value="ECO:0007669"/>
    <property type="project" value="UniProtKB-KW"/>
</dbReference>
<evidence type="ECO:0000313" key="1">
    <source>
        <dbReference type="EMBL" id="GFK93272.1"/>
    </source>
</evidence>
<dbReference type="AlphaFoldDB" id="A0A6V8LKP8"/>
<dbReference type="Gene3D" id="3.40.50.2000">
    <property type="entry name" value="Glycogen Phosphorylase B"/>
    <property type="match status" value="1"/>
</dbReference>
<keyword evidence="2" id="KW-1185">Reference proteome</keyword>
<accession>A0A6V8LKP8</accession>
<name>A0A6V8LKP8_9BACT</name>
<proteinExistence type="predicted"/>
<keyword evidence="1" id="KW-0808">Transferase</keyword>
<organism evidence="1 2">
    <name type="scientific">Fundidesulfovibrio magnetotacticus</name>
    <dbReference type="NCBI Taxonomy" id="2730080"/>
    <lineage>
        <taxon>Bacteria</taxon>
        <taxon>Pseudomonadati</taxon>
        <taxon>Thermodesulfobacteriota</taxon>
        <taxon>Desulfovibrionia</taxon>
        <taxon>Desulfovibrionales</taxon>
        <taxon>Desulfovibrionaceae</taxon>
        <taxon>Fundidesulfovibrio</taxon>
    </lineage>
</organism>
<dbReference type="EC" id="2.4.1.-" evidence="1"/>
<evidence type="ECO:0000313" key="2">
    <source>
        <dbReference type="Proteomes" id="UP000494245"/>
    </source>
</evidence>
<dbReference type="Proteomes" id="UP000494245">
    <property type="component" value="Unassembled WGS sequence"/>
</dbReference>
<comment type="caution">
    <text evidence="1">The sequence shown here is derived from an EMBL/GenBank/DDBJ whole genome shotgun (WGS) entry which is preliminary data.</text>
</comment>
<reference evidence="1 2" key="2">
    <citation type="submission" date="2020-05" db="EMBL/GenBank/DDBJ databases">
        <title>Draft genome sequence of Desulfovibrio sp. strainFSS-1.</title>
        <authorList>
            <person name="Shimoshige H."/>
            <person name="Kobayashi H."/>
            <person name="Maekawa T."/>
        </authorList>
    </citation>
    <scope>NUCLEOTIDE SEQUENCE [LARGE SCALE GENOMIC DNA]</scope>
    <source>
        <strain evidence="1 2">SIID29052-01</strain>
    </source>
</reference>
<dbReference type="SUPFAM" id="SSF53756">
    <property type="entry name" value="UDP-Glycosyltransferase/glycogen phosphorylase"/>
    <property type="match status" value="1"/>
</dbReference>
<gene>
    <name evidence="1" type="ORF">NNJEOMEG_01103</name>
</gene>
<dbReference type="RefSeq" id="WP_173082128.1">
    <property type="nucleotide sequence ID" value="NZ_BLTE01000003.1"/>
</dbReference>
<keyword evidence="1" id="KW-0328">Glycosyltransferase</keyword>
<dbReference type="EMBL" id="BLTE01000003">
    <property type="protein sequence ID" value="GFK93272.1"/>
    <property type="molecule type" value="Genomic_DNA"/>
</dbReference>
<sequence>MQSRPERTFFFIPPVRRAAGGVAVLWRMARFLREAGRDARVVLREAGDWRPDDAAQSVPEEDFLAVEPTERDAWVVPEGWVNALAPGLKGGARCLVYVQNWAYLFSGLPQGVDWRSLPVTFLAVSAPVAWFIRQSLGVDAPILRPGIDPELFRAPDEKPGELTVAYMPRKNKALADEIMAVAEARGRFKARFEPIAGLDQAGVARVLRGSHAFLATGFPEGCPLPPLEAMASGAVPCGFAGLGGWDYMRQAAPDRHRPDCPLEERPWGGNGFYVADNDVLGAALALEEALELHRAGGEALARVREACAATARAYSLEVQRRSVLDFWDRLG</sequence>
<protein>
    <submittedName>
        <fullName evidence="1">Alpha-1,6-glucosyltransferase</fullName>
        <ecNumber evidence="1">2.4.1.-</ecNumber>
    </submittedName>
</protein>